<dbReference type="Pfam" id="PF00560">
    <property type="entry name" value="LRR_1"/>
    <property type="match status" value="5"/>
</dbReference>
<keyword evidence="7" id="KW-0677">Repeat</keyword>
<evidence type="ECO:0000256" key="1">
    <source>
        <dbReference type="ARBA" id="ARBA00004251"/>
    </source>
</evidence>
<proteinExistence type="inferred from homology"/>
<dbReference type="InterPro" id="IPR032675">
    <property type="entry name" value="LRR_dom_sf"/>
</dbReference>
<feature type="signal peptide" evidence="13">
    <location>
        <begin position="1"/>
        <end position="24"/>
    </location>
</feature>
<dbReference type="PRINTS" id="PR00019">
    <property type="entry name" value="LEURICHRPT"/>
</dbReference>
<evidence type="ECO:0000256" key="12">
    <source>
        <dbReference type="SAM" id="Phobius"/>
    </source>
</evidence>
<evidence type="ECO:0000256" key="6">
    <source>
        <dbReference type="ARBA" id="ARBA00022729"/>
    </source>
</evidence>
<comment type="subcellular location">
    <subcellularLocation>
        <location evidence="1">Cell membrane</location>
        <topology evidence="1">Single-pass type I membrane protein</topology>
    </subcellularLocation>
</comment>
<dbReference type="PANTHER" id="PTHR48061">
    <property type="entry name" value="LEUCINE-RICH REPEAT RECEPTOR PROTEIN KINASE EMS1-LIKE-RELATED"/>
    <property type="match status" value="1"/>
</dbReference>
<evidence type="ECO:0000256" key="13">
    <source>
        <dbReference type="SAM" id="SignalP"/>
    </source>
</evidence>
<organism evidence="15 16">
    <name type="scientific">Phaseolus angularis</name>
    <name type="common">Azuki bean</name>
    <name type="synonym">Vigna angularis</name>
    <dbReference type="NCBI Taxonomy" id="3914"/>
    <lineage>
        <taxon>Eukaryota</taxon>
        <taxon>Viridiplantae</taxon>
        <taxon>Streptophyta</taxon>
        <taxon>Embryophyta</taxon>
        <taxon>Tracheophyta</taxon>
        <taxon>Spermatophyta</taxon>
        <taxon>Magnoliopsida</taxon>
        <taxon>eudicotyledons</taxon>
        <taxon>Gunneridae</taxon>
        <taxon>Pentapetalae</taxon>
        <taxon>rosids</taxon>
        <taxon>fabids</taxon>
        <taxon>Fabales</taxon>
        <taxon>Fabaceae</taxon>
        <taxon>Papilionoideae</taxon>
        <taxon>50 kb inversion clade</taxon>
        <taxon>NPAAA clade</taxon>
        <taxon>indigoferoid/millettioid clade</taxon>
        <taxon>Phaseoleae</taxon>
        <taxon>Vigna</taxon>
    </lineage>
</organism>
<evidence type="ECO:0000313" key="16">
    <source>
        <dbReference type="Proteomes" id="UP000053144"/>
    </source>
</evidence>
<dbReference type="OMA" id="CPRIVSG"/>
<dbReference type="Gramene" id="KOM46444">
    <property type="protein sequence ID" value="KOM46444"/>
    <property type="gene ID" value="LR48_Vigan07g014800"/>
</dbReference>
<feature type="transmembrane region" description="Helical" evidence="12">
    <location>
        <begin position="788"/>
        <end position="814"/>
    </location>
</feature>
<sequence>MKSSMGMGWLFPVLLLFRFSFSHSWCHPHDNLALLHFRSSLTINVTYNNDYYYNDDYCHRVYPTIATWENGTDCCSWSGVTCHPISGHVTALDLACGGLQGEVPPQISHLSKLQSLDLSLPIDDKFQLKWKESTWKRMLQNATDLRELVLNHTDLSSTSMRSLNLSSSLITLSLRETGLKGKLTDDILCLPNLQHLYLSGNFDLHGQLPDLSCTSASLNVLEISTCELQGPIPTSFSNLTHLTLLDLSDNYLIGSIPSSLLTLPRLNFLLLYNNHLSVHGTYTCNLVIFLAGSTFRWQQATWQYFRIHFQPCQPYLSLSSNNFSGSVNFSLFSKFQNLDTLGLSNLGQLSLNFESSVNYSFSRLQEMDLSFMGLTEFPKISRKVPVLKYLYLSNNKLIGKVPNWLHEIDSLLAVSLSRNFLTTPVDQFSRNYQLRYLDLSFNLLTGGISSSICNASSLELLVLSNNKLTDTIPECLVSSPFLSVLSLERNKLNGTLPNTFAKNNLKTLHLNDNQFEGPLPESLSNCMQLGVLNLGNNQLEDTFPHWLQTLPYLKVLVLRDNKLHGSISLFKTKHGFPSLNIFDISSNNFSGPIPENYIQSFESMKNVVQDEVVGNPQPYMQWEYSIGIIYSPTTVTTKGTSVSFKKVPTNFVNIDLSGNKFEGEIPKAIGELQALTGLNLSHNRLSGHIPQSMGNLTVLESLDLSSNMLTGSIPTEFLNLKFLEVLNLSYNHLVGEIPIGKQFGSFSNDSYKGNLGLCGDPLSIKCSRNHDQHSPPSQSLWRKEKFGFGWKAVAIGYGCGTVFGVGIGSFVFLIGKPKLLVRMFVIIC</sequence>
<dbReference type="InterPro" id="IPR001611">
    <property type="entry name" value="Leu-rich_rpt"/>
</dbReference>
<dbReference type="EMBL" id="CM003377">
    <property type="protein sequence ID" value="KOM46444.1"/>
    <property type="molecule type" value="Genomic_DNA"/>
</dbReference>
<evidence type="ECO:0000256" key="5">
    <source>
        <dbReference type="ARBA" id="ARBA00022692"/>
    </source>
</evidence>
<keyword evidence="3" id="KW-1003">Cell membrane</keyword>
<protein>
    <recommendedName>
        <fullName evidence="14">Leucine-rich repeat-containing N-terminal plant-type domain-containing protein</fullName>
    </recommendedName>
</protein>
<dbReference type="STRING" id="3914.A0A0L9UVA0"/>
<keyword evidence="10" id="KW-0675">Receptor</keyword>
<dbReference type="FunFam" id="3.80.10.10:FF:000111">
    <property type="entry name" value="LRR receptor-like serine/threonine-protein kinase ERECTA"/>
    <property type="match status" value="1"/>
</dbReference>
<keyword evidence="9 12" id="KW-0472">Membrane</keyword>
<dbReference type="AlphaFoldDB" id="A0A0L9UVA0"/>
<reference evidence="16" key="1">
    <citation type="journal article" date="2015" name="Proc. Natl. Acad. Sci. U.S.A.">
        <title>Genome sequencing of adzuki bean (Vigna angularis) provides insight into high starch and low fat accumulation and domestication.</title>
        <authorList>
            <person name="Yang K."/>
            <person name="Tian Z."/>
            <person name="Chen C."/>
            <person name="Luo L."/>
            <person name="Zhao B."/>
            <person name="Wang Z."/>
            <person name="Yu L."/>
            <person name="Li Y."/>
            <person name="Sun Y."/>
            <person name="Li W."/>
            <person name="Chen Y."/>
            <person name="Li Y."/>
            <person name="Zhang Y."/>
            <person name="Ai D."/>
            <person name="Zhao J."/>
            <person name="Shang C."/>
            <person name="Ma Y."/>
            <person name="Wu B."/>
            <person name="Wang M."/>
            <person name="Gao L."/>
            <person name="Sun D."/>
            <person name="Zhang P."/>
            <person name="Guo F."/>
            <person name="Wang W."/>
            <person name="Li Y."/>
            <person name="Wang J."/>
            <person name="Varshney R.K."/>
            <person name="Wang J."/>
            <person name="Ling H.Q."/>
            <person name="Wan P."/>
        </authorList>
    </citation>
    <scope>NUCLEOTIDE SEQUENCE</scope>
    <source>
        <strain evidence="16">cv. Jingnong 6</strain>
    </source>
</reference>
<dbReference type="InterPro" id="IPR003591">
    <property type="entry name" value="Leu-rich_rpt_typical-subtyp"/>
</dbReference>
<evidence type="ECO:0000256" key="9">
    <source>
        <dbReference type="ARBA" id="ARBA00023136"/>
    </source>
</evidence>
<dbReference type="Gene3D" id="3.80.10.10">
    <property type="entry name" value="Ribonuclease Inhibitor"/>
    <property type="match status" value="2"/>
</dbReference>
<evidence type="ECO:0000256" key="2">
    <source>
        <dbReference type="ARBA" id="ARBA00009592"/>
    </source>
</evidence>
<evidence type="ECO:0000259" key="14">
    <source>
        <dbReference type="Pfam" id="PF08263"/>
    </source>
</evidence>
<evidence type="ECO:0000256" key="4">
    <source>
        <dbReference type="ARBA" id="ARBA00022614"/>
    </source>
</evidence>
<dbReference type="SUPFAM" id="SSF52058">
    <property type="entry name" value="L domain-like"/>
    <property type="match status" value="3"/>
</dbReference>
<evidence type="ECO:0000256" key="3">
    <source>
        <dbReference type="ARBA" id="ARBA00022475"/>
    </source>
</evidence>
<keyword evidence="4" id="KW-0433">Leucine-rich repeat</keyword>
<dbReference type="InterPro" id="IPR013210">
    <property type="entry name" value="LRR_N_plant-typ"/>
</dbReference>
<accession>A0A0L9UVA0</accession>
<keyword evidence="5 12" id="KW-0812">Transmembrane</keyword>
<dbReference type="Pfam" id="PF13855">
    <property type="entry name" value="LRR_8"/>
    <property type="match status" value="2"/>
</dbReference>
<dbReference type="Pfam" id="PF08263">
    <property type="entry name" value="LRRNT_2"/>
    <property type="match status" value="1"/>
</dbReference>
<comment type="similarity">
    <text evidence="2">Belongs to the RLP family.</text>
</comment>
<evidence type="ECO:0000313" key="15">
    <source>
        <dbReference type="EMBL" id="KOM46444.1"/>
    </source>
</evidence>
<dbReference type="SMART" id="SM00369">
    <property type="entry name" value="LRR_TYP"/>
    <property type="match status" value="6"/>
</dbReference>
<keyword evidence="8 12" id="KW-1133">Transmembrane helix</keyword>
<dbReference type="GO" id="GO:0005886">
    <property type="term" value="C:plasma membrane"/>
    <property type="evidence" value="ECO:0007669"/>
    <property type="project" value="UniProtKB-SubCell"/>
</dbReference>
<gene>
    <name evidence="15" type="ORF">LR48_Vigan07g014800</name>
</gene>
<name>A0A0L9UVA0_PHAAN</name>
<keyword evidence="11" id="KW-0325">Glycoprotein</keyword>
<dbReference type="InterPro" id="IPR046956">
    <property type="entry name" value="RLP23-like"/>
</dbReference>
<evidence type="ECO:0000256" key="11">
    <source>
        <dbReference type="ARBA" id="ARBA00023180"/>
    </source>
</evidence>
<feature type="chain" id="PRO_5005596337" description="Leucine-rich repeat-containing N-terminal plant-type domain-containing protein" evidence="13">
    <location>
        <begin position="25"/>
        <end position="828"/>
    </location>
</feature>
<dbReference type="PANTHER" id="PTHR48061:SF50">
    <property type="entry name" value="LEUCINE-RICH REPEAT-CONTAINING N-TERMINAL PLANT-TYPE DOMAIN-CONTAINING PROTEIN"/>
    <property type="match status" value="1"/>
</dbReference>
<evidence type="ECO:0000256" key="10">
    <source>
        <dbReference type="ARBA" id="ARBA00023170"/>
    </source>
</evidence>
<evidence type="ECO:0000256" key="8">
    <source>
        <dbReference type="ARBA" id="ARBA00022989"/>
    </source>
</evidence>
<dbReference type="FunFam" id="3.80.10.10:FF:000095">
    <property type="entry name" value="LRR receptor-like serine/threonine-protein kinase GSO1"/>
    <property type="match status" value="1"/>
</dbReference>
<dbReference type="Proteomes" id="UP000053144">
    <property type="component" value="Chromosome 7"/>
</dbReference>
<feature type="domain" description="Leucine-rich repeat-containing N-terminal plant-type" evidence="14">
    <location>
        <begin position="28"/>
        <end position="82"/>
    </location>
</feature>
<evidence type="ECO:0000256" key="7">
    <source>
        <dbReference type="ARBA" id="ARBA00022737"/>
    </source>
</evidence>
<keyword evidence="6 13" id="KW-0732">Signal</keyword>